<dbReference type="RefSeq" id="XP_066657977.1">
    <property type="nucleotide sequence ID" value="XM_066794908.1"/>
</dbReference>
<accession>A0ABR1M0R0</accession>
<evidence type="ECO:0000313" key="2">
    <source>
        <dbReference type="EMBL" id="KAK7541046.1"/>
    </source>
</evidence>
<organism evidence="2 3">
    <name type="scientific">Phyllosticta citribraziliensis</name>
    <dbReference type="NCBI Taxonomy" id="989973"/>
    <lineage>
        <taxon>Eukaryota</taxon>
        <taxon>Fungi</taxon>
        <taxon>Dikarya</taxon>
        <taxon>Ascomycota</taxon>
        <taxon>Pezizomycotina</taxon>
        <taxon>Dothideomycetes</taxon>
        <taxon>Dothideomycetes incertae sedis</taxon>
        <taxon>Botryosphaeriales</taxon>
        <taxon>Phyllostictaceae</taxon>
        <taxon>Phyllosticta</taxon>
    </lineage>
</organism>
<protein>
    <submittedName>
        <fullName evidence="2">Uncharacterized protein</fullName>
    </submittedName>
</protein>
<gene>
    <name evidence="2" type="ORF">J3D65DRAFT_264004</name>
</gene>
<feature type="region of interest" description="Disordered" evidence="1">
    <location>
        <begin position="1"/>
        <end position="24"/>
    </location>
</feature>
<reference evidence="2 3" key="1">
    <citation type="submission" date="2024-04" db="EMBL/GenBank/DDBJ databases">
        <title>Phyllosticta paracitricarpa is synonymous to the EU quarantine fungus P. citricarpa based on phylogenomic analyses.</title>
        <authorList>
            <consortium name="Lawrence Berkeley National Laboratory"/>
            <person name="Van ingen-buijs V.A."/>
            <person name="Van westerhoven A.C."/>
            <person name="Haridas S."/>
            <person name="Skiadas P."/>
            <person name="Martin F."/>
            <person name="Groenewald J.Z."/>
            <person name="Crous P.W."/>
            <person name="Seidl M.F."/>
        </authorList>
    </citation>
    <scope>NUCLEOTIDE SEQUENCE [LARGE SCALE GENOMIC DNA]</scope>
    <source>
        <strain evidence="2 3">CPC 17464</strain>
    </source>
</reference>
<dbReference type="Proteomes" id="UP001360953">
    <property type="component" value="Unassembled WGS sequence"/>
</dbReference>
<dbReference type="GeneID" id="92027814"/>
<proteinExistence type="predicted"/>
<comment type="caution">
    <text evidence="2">The sequence shown here is derived from an EMBL/GenBank/DDBJ whole genome shotgun (WGS) entry which is preliminary data.</text>
</comment>
<evidence type="ECO:0000313" key="3">
    <source>
        <dbReference type="Proteomes" id="UP001360953"/>
    </source>
</evidence>
<sequence>MMSDGRDGQRPCPHVCTESSSSGPLAPRIRMWRERECVWVEGRGRKRGARREVSERATWTERRPCRRSARHGLGRRERVASVAKQELAASCPKYRRLDVLAATRGGPGRVGWTGRSTDGYRVLARSREQRTRRTSRRVVVIVRGASLGRAQGRAGQAKASVAVPVFVPEPGGRGWLAGWVAGLEAGLVVLRCDAMRCDAMRLEVRRCDQDPSNPVDSECRGCVQ</sequence>
<keyword evidence="3" id="KW-1185">Reference proteome</keyword>
<name>A0ABR1M0R0_9PEZI</name>
<evidence type="ECO:0000256" key="1">
    <source>
        <dbReference type="SAM" id="MobiDB-lite"/>
    </source>
</evidence>
<dbReference type="EMBL" id="JBBPEH010000003">
    <property type="protein sequence ID" value="KAK7541046.1"/>
    <property type="molecule type" value="Genomic_DNA"/>
</dbReference>